<evidence type="ECO:0000256" key="1">
    <source>
        <dbReference type="SAM" id="MobiDB-lite"/>
    </source>
</evidence>
<feature type="region of interest" description="Disordered" evidence="1">
    <location>
        <begin position="98"/>
        <end position="120"/>
    </location>
</feature>
<reference evidence="2 3" key="1">
    <citation type="submission" date="2019-03" db="EMBL/GenBank/DDBJ databases">
        <title>First draft genome of Liparis tanakae, snailfish: a comprehensive survey of snailfish specific genes.</title>
        <authorList>
            <person name="Kim W."/>
            <person name="Song I."/>
            <person name="Jeong J.-H."/>
            <person name="Kim D."/>
            <person name="Kim S."/>
            <person name="Ryu S."/>
            <person name="Song J.Y."/>
            <person name="Lee S.K."/>
        </authorList>
    </citation>
    <scope>NUCLEOTIDE SEQUENCE [LARGE SCALE GENOMIC DNA]</scope>
    <source>
        <tissue evidence="2">Muscle</tissue>
    </source>
</reference>
<accession>A0A4Z2ITJ9</accession>
<keyword evidence="3" id="KW-1185">Reference proteome</keyword>
<dbReference type="Proteomes" id="UP000314294">
    <property type="component" value="Unassembled WGS sequence"/>
</dbReference>
<evidence type="ECO:0000313" key="3">
    <source>
        <dbReference type="Proteomes" id="UP000314294"/>
    </source>
</evidence>
<protein>
    <submittedName>
        <fullName evidence="2">Uncharacterized protein</fullName>
    </submittedName>
</protein>
<evidence type="ECO:0000313" key="2">
    <source>
        <dbReference type="EMBL" id="TNN80632.1"/>
    </source>
</evidence>
<dbReference type="EMBL" id="SRLO01000053">
    <property type="protein sequence ID" value="TNN80632.1"/>
    <property type="molecule type" value="Genomic_DNA"/>
</dbReference>
<organism evidence="2 3">
    <name type="scientific">Liparis tanakae</name>
    <name type="common">Tanaka's snailfish</name>
    <dbReference type="NCBI Taxonomy" id="230148"/>
    <lineage>
        <taxon>Eukaryota</taxon>
        <taxon>Metazoa</taxon>
        <taxon>Chordata</taxon>
        <taxon>Craniata</taxon>
        <taxon>Vertebrata</taxon>
        <taxon>Euteleostomi</taxon>
        <taxon>Actinopterygii</taxon>
        <taxon>Neopterygii</taxon>
        <taxon>Teleostei</taxon>
        <taxon>Neoteleostei</taxon>
        <taxon>Acanthomorphata</taxon>
        <taxon>Eupercaria</taxon>
        <taxon>Perciformes</taxon>
        <taxon>Cottioidei</taxon>
        <taxon>Cottales</taxon>
        <taxon>Liparidae</taxon>
        <taxon>Liparis</taxon>
    </lineage>
</organism>
<name>A0A4Z2ITJ9_9TELE</name>
<gene>
    <name evidence="2" type="ORF">EYF80_009140</name>
</gene>
<proteinExistence type="predicted"/>
<feature type="compositionally biased region" description="Polar residues" evidence="1">
    <location>
        <begin position="111"/>
        <end position="120"/>
    </location>
</feature>
<dbReference type="AlphaFoldDB" id="A0A4Z2ITJ9"/>
<sequence length="120" mass="13538">MALMPRHGHSEEEQLLAQRLYLKHGLKHRVCKDKARTVMAASLCNKESALRRLGFLSQREISLNLKIAVKCWRNEHVNPIMAPEEKVLASMIHPLPLPVSTHAEGEDGPSDVTTTSHRSR</sequence>
<comment type="caution">
    <text evidence="2">The sequence shown here is derived from an EMBL/GenBank/DDBJ whole genome shotgun (WGS) entry which is preliminary data.</text>
</comment>